<protein>
    <recommendedName>
        <fullName evidence="2">Amidohydrolase-related domain-containing protein</fullName>
    </recommendedName>
</protein>
<dbReference type="AlphaFoldDB" id="A0A918E1R8"/>
<sequence>MRPFTFIDTHIHLWNFDNDRSLEYNWVQAPSDALLGELTEIRIPRWDADRFIAETRHIPPTHVVHVQAADGGDPLEETAWLQEQHQRSGWPNAIVAHVPLCSPRAAELLAQHQHRSGLVRGVRDMTTFGALGQPELENGLSALEAAGMSWEATCTWGEMARLKELALRHPDLRIALGHAGFPVSREESYLKHWYAACSDLAEAPNIVCKVSGLGMGDHTWTLESLRPMVKACLDIFGPERCMFGTNWPVDRLYASYDAVLTTCQDITRDLSPSHAQAFYAGTAQRFYGL</sequence>
<dbReference type="EMBL" id="BMMS01000032">
    <property type="protein sequence ID" value="GGO97217.1"/>
    <property type="molecule type" value="Genomic_DNA"/>
</dbReference>
<keyword evidence="4" id="KW-1185">Reference proteome</keyword>
<organism evidence="3 4">
    <name type="scientific">Wenjunlia tyrosinilytica</name>
    <dbReference type="NCBI Taxonomy" id="1544741"/>
    <lineage>
        <taxon>Bacteria</taxon>
        <taxon>Bacillati</taxon>
        <taxon>Actinomycetota</taxon>
        <taxon>Actinomycetes</taxon>
        <taxon>Kitasatosporales</taxon>
        <taxon>Streptomycetaceae</taxon>
        <taxon>Wenjunlia</taxon>
    </lineage>
</organism>
<gene>
    <name evidence="3" type="ORF">GCM10012280_58510</name>
</gene>
<dbReference type="RefSeq" id="WP_189134830.1">
    <property type="nucleotide sequence ID" value="NZ_BMMS01000032.1"/>
</dbReference>
<evidence type="ECO:0000256" key="1">
    <source>
        <dbReference type="ARBA" id="ARBA00038310"/>
    </source>
</evidence>
<accession>A0A918E1R8</accession>
<dbReference type="PANTHER" id="PTHR43569:SF1">
    <property type="entry name" value="BLL3371 PROTEIN"/>
    <property type="match status" value="1"/>
</dbReference>
<dbReference type="SUPFAM" id="SSF51556">
    <property type="entry name" value="Metallo-dependent hydrolases"/>
    <property type="match status" value="1"/>
</dbReference>
<dbReference type="Pfam" id="PF04909">
    <property type="entry name" value="Amidohydro_2"/>
    <property type="match status" value="1"/>
</dbReference>
<name>A0A918E1R8_9ACTN</name>
<dbReference type="InterPro" id="IPR032466">
    <property type="entry name" value="Metal_Hydrolase"/>
</dbReference>
<comment type="similarity">
    <text evidence="1">Belongs to the metallo-dependent hydrolases superfamily.</text>
</comment>
<feature type="domain" description="Amidohydrolase-related" evidence="2">
    <location>
        <begin position="7"/>
        <end position="289"/>
    </location>
</feature>
<evidence type="ECO:0000313" key="3">
    <source>
        <dbReference type="EMBL" id="GGO97217.1"/>
    </source>
</evidence>
<dbReference type="Gene3D" id="3.20.20.140">
    <property type="entry name" value="Metal-dependent hydrolases"/>
    <property type="match status" value="1"/>
</dbReference>
<comment type="caution">
    <text evidence="3">The sequence shown here is derived from an EMBL/GenBank/DDBJ whole genome shotgun (WGS) entry which is preliminary data.</text>
</comment>
<proteinExistence type="inferred from homology"/>
<dbReference type="InterPro" id="IPR052350">
    <property type="entry name" value="Metallo-dep_Lactonases"/>
</dbReference>
<reference evidence="3" key="1">
    <citation type="journal article" date="2014" name="Int. J. Syst. Evol. Microbiol.">
        <title>Complete genome sequence of Corynebacterium casei LMG S-19264T (=DSM 44701T), isolated from a smear-ripened cheese.</title>
        <authorList>
            <consortium name="US DOE Joint Genome Institute (JGI-PGF)"/>
            <person name="Walter F."/>
            <person name="Albersmeier A."/>
            <person name="Kalinowski J."/>
            <person name="Ruckert C."/>
        </authorList>
    </citation>
    <scope>NUCLEOTIDE SEQUENCE</scope>
    <source>
        <strain evidence="3">CGMCC 4.7201</strain>
    </source>
</reference>
<reference evidence="3" key="2">
    <citation type="submission" date="2020-09" db="EMBL/GenBank/DDBJ databases">
        <authorList>
            <person name="Sun Q."/>
            <person name="Zhou Y."/>
        </authorList>
    </citation>
    <scope>NUCLEOTIDE SEQUENCE</scope>
    <source>
        <strain evidence="3">CGMCC 4.7201</strain>
    </source>
</reference>
<dbReference type="PANTHER" id="PTHR43569">
    <property type="entry name" value="AMIDOHYDROLASE"/>
    <property type="match status" value="1"/>
</dbReference>
<dbReference type="GO" id="GO:0016787">
    <property type="term" value="F:hydrolase activity"/>
    <property type="evidence" value="ECO:0007669"/>
    <property type="project" value="InterPro"/>
</dbReference>
<evidence type="ECO:0000259" key="2">
    <source>
        <dbReference type="Pfam" id="PF04909"/>
    </source>
</evidence>
<evidence type="ECO:0000313" key="4">
    <source>
        <dbReference type="Proteomes" id="UP000641932"/>
    </source>
</evidence>
<dbReference type="Proteomes" id="UP000641932">
    <property type="component" value="Unassembled WGS sequence"/>
</dbReference>
<dbReference type="InterPro" id="IPR006680">
    <property type="entry name" value="Amidohydro-rel"/>
</dbReference>